<feature type="compositionally biased region" description="Low complexity" evidence="1">
    <location>
        <begin position="1"/>
        <end position="14"/>
    </location>
</feature>
<dbReference type="InterPro" id="IPR013103">
    <property type="entry name" value="RVT_2"/>
</dbReference>
<reference evidence="3" key="1">
    <citation type="submission" date="2023-07" db="EMBL/GenBank/DDBJ databases">
        <title>A chromosome-level genome assembly of Lolium multiflorum.</title>
        <authorList>
            <person name="Chen Y."/>
            <person name="Copetti D."/>
            <person name="Kolliker R."/>
            <person name="Studer B."/>
        </authorList>
    </citation>
    <scope>NUCLEOTIDE SEQUENCE</scope>
    <source>
        <strain evidence="3">02402/16</strain>
        <tissue evidence="3">Leaf</tissue>
    </source>
</reference>
<proteinExistence type="predicted"/>
<organism evidence="3 4">
    <name type="scientific">Lolium multiflorum</name>
    <name type="common">Italian ryegrass</name>
    <name type="synonym">Lolium perenne subsp. multiflorum</name>
    <dbReference type="NCBI Taxonomy" id="4521"/>
    <lineage>
        <taxon>Eukaryota</taxon>
        <taxon>Viridiplantae</taxon>
        <taxon>Streptophyta</taxon>
        <taxon>Embryophyta</taxon>
        <taxon>Tracheophyta</taxon>
        <taxon>Spermatophyta</taxon>
        <taxon>Magnoliopsida</taxon>
        <taxon>Liliopsida</taxon>
        <taxon>Poales</taxon>
        <taxon>Poaceae</taxon>
        <taxon>BOP clade</taxon>
        <taxon>Pooideae</taxon>
        <taxon>Poodae</taxon>
        <taxon>Poeae</taxon>
        <taxon>Poeae Chloroplast Group 2 (Poeae type)</taxon>
        <taxon>Loliodinae</taxon>
        <taxon>Loliinae</taxon>
        <taxon>Lolium</taxon>
    </lineage>
</organism>
<evidence type="ECO:0000256" key="1">
    <source>
        <dbReference type="SAM" id="MobiDB-lite"/>
    </source>
</evidence>
<feature type="compositionally biased region" description="Low complexity" evidence="1">
    <location>
        <begin position="41"/>
        <end position="87"/>
    </location>
</feature>
<protein>
    <recommendedName>
        <fullName evidence="2">Reverse transcriptase Ty1/copia-type domain-containing protein</fullName>
    </recommendedName>
</protein>
<gene>
    <name evidence="3" type="ORF">QYE76_001603</name>
</gene>
<dbReference type="Proteomes" id="UP001231189">
    <property type="component" value="Unassembled WGS sequence"/>
</dbReference>
<evidence type="ECO:0000259" key="2">
    <source>
        <dbReference type="Pfam" id="PF07727"/>
    </source>
</evidence>
<dbReference type="EMBL" id="JAUUTY010000005">
    <property type="protein sequence ID" value="KAK1627288.1"/>
    <property type="molecule type" value="Genomic_DNA"/>
</dbReference>
<dbReference type="Pfam" id="PF07727">
    <property type="entry name" value="RVT_2"/>
    <property type="match status" value="1"/>
</dbReference>
<name>A0AAD8VZI4_LOLMU</name>
<feature type="region of interest" description="Disordered" evidence="1">
    <location>
        <begin position="1"/>
        <end position="105"/>
    </location>
</feature>
<keyword evidence="4" id="KW-1185">Reference proteome</keyword>
<evidence type="ECO:0000313" key="4">
    <source>
        <dbReference type="Proteomes" id="UP001231189"/>
    </source>
</evidence>
<accession>A0AAD8VZI4</accession>
<evidence type="ECO:0000313" key="3">
    <source>
        <dbReference type="EMBL" id="KAK1627288.1"/>
    </source>
</evidence>
<feature type="domain" description="Reverse transcriptase Ty1/copia-type" evidence="2">
    <location>
        <begin position="153"/>
        <end position="251"/>
    </location>
</feature>
<sequence length="252" mass="26905">MVPTPYTVPATVAPAVPPAAPPATDRSSAARQPVAPGFSVAADEPAAPSPALASPSAARQPAAPRLSAAAAPSTAASPPEPAATAPVRRPRAPPPPPSHTMVTRAKSGVVQPKKIFDLHVEGLSPIPKTYRGALQDPNWCSAMTDEYGALLSNNTWELVDPPRNANIVTGKWIYRHKLKSDGSLDRYKARWVLRGFTQREGIDFDETFSPVVKPATIRTMLSIALSSNWPIHQLDVKNAFLNGTLVETVYAR</sequence>
<comment type="caution">
    <text evidence="3">The sequence shown here is derived from an EMBL/GenBank/DDBJ whole genome shotgun (WGS) entry which is preliminary data.</text>
</comment>
<dbReference type="AlphaFoldDB" id="A0AAD8VZI4"/>